<feature type="transmembrane region" description="Helical" evidence="1">
    <location>
        <begin position="38"/>
        <end position="58"/>
    </location>
</feature>
<proteinExistence type="predicted"/>
<gene>
    <name evidence="2" type="ORF">C3Y92_02020</name>
</gene>
<reference evidence="2 3" key="1">
    <citation type="submission" date="2018-02" db="EMBL/GenBank/DDBJ databases">
        <title>Genome sequence of Desulfovibrio carbinolicus DSM 3852.</title>
        <authorList>
            <person name="Wilbanks E."/>
            <person name="Skennerton C.T."/>
            <person name="Orphan V.J."/>
        </authorList>
    </citation>
    <scope>NUCLEOTIDE SEQUENCE [LARGE SCALE GENOMIC DNA]</scope>
    <source>
        <strain evidence="2 3">DSM 3852</strain>
    </source>
</reference>
<keyword evidence="3" id="KW-1185">Reference proteome</keyword>
<dbReference type="Proteomes" id="UP000293296">
    <property type="component" value="Chromosome"/>
</dbReference>
<dbReference type="InterPro" id="IPR008407">
    <property type="entry name" value="Brnchd-chn_aa_trnsp_AzlD"/>
</dbReference>
<dbReference type="OrthoDB" id="7870017at2"/>
<dbReference type="RefSeq" id="WP_129349026.1">
    <property type="nucleotide sequence ID" value="NZ_CP026538.1"/>
</dbReference>
<dbReference type="KEGG" id="dcb:C3Y92_02020"/>
<keyword evidence="1" id="KW-0812">Transmembrane</keyword>
<keyword evidence="1" id="KW-0472">Membrane</keyword>
<name>A0A4P6HGA1_9BACT</name>
<feature type="transmembrane region" description="Helical" evidence="1">
    <location>
        <begin position="89"/>
        <end position="107"/>
    </location>
</feature>
<organism evidence="2 3">
    <name type="scientific">Solidesulfovibrio carbinolicus</name>
    <dbReference type="NCBI Taxonomy" id="296842"/>
    <lineage>
        <taxon>Bacteria</taxon>
        <taxon>Pseudomonadati</taxon>
        <taxon>Thermodesulfobacteriota</taxon>
        <taxon>Desulfovibrionia</taxon>
        <taxon>Desulfovibrionales</taxon>
        <taxon>Desulfovibrionaceae</taxon>
        <taxon>Solidesulfovibrio</taxon>
    </lineage>
</organism>
<feature type="transmembrane region" description="Helical" evidence="1">
    <location>
        <begin position="65"/>
        <end position="83"/>
    </location>
</feature>
<protein>
    <submittedName>
        <fullName evidence="2">AzlD domain-containing protein</fullName>
    </submittedName>
</protein>
<dbReference type="Pfam" id="PF05437">
    <property type="entry name" value="AzlD"/>
    <property type="match status" value="1"/>
</dbReference>
<sequence length="108" mass="11097">MDDAKACLTIVAMAGVTYLTRSAPLLALAGRTLAPWAIRLLAHVPAAVLAALVAPALLRPDGRFDIGLGNVVLWAGLAAFALALRTRGFFGPVALGMGIVAAARFFLG</sequence>
<evidence type="ECO:0000313" key="2">
    <source>
        <dbReference type="EMBL" id="QAZ66083.1"/>
    </source>
</evidence>
<keyword evidence="1" id="KW-1133">Transmembrane helix</keyword>
<dbReference type="AlphaFoldDB" id="A0A4P6HGA1"/>
<evidence type="ECO:0000313" key="3">
    <source>
        <dbReference type="Proteomes" id="UP000293296"/>
    </source>
</evidence>
<evidence type="ECO:0000256" key="1">
    <source>
        <dbReference type="SAM" id="Phobius"/>
    </source>
</evidence>
<dbReference type="EMBL" id="CP026538">
    <property type="protein sequence ID" value="QAZ66083.1"/>
    <property type="molecule type" value="Genomic_DNA"/>
</dbReference>
<accession>A0A4P6HGA1</accession>